<dbReference type="GO" id="GO:0005886">
    <property type="term" value="C:plasma membrane"/>
    <property type="evidence" value="ECO:0007669"/>
    <property type="project" value="UniProtKB-SubCell"/>
</dbReference>
<feature type="region of interest" description="Disordered" evidence="11">
    <location>
        <begin position="333"/>
        <end position="358"/>
    </location>
</feature>
<dbReference type="AlphaFoldDB" id="A0AAN4R2D0"/>
<feature type="binding site" description="axial binding residue" evidence="10">
    <location>
        <position position="69"/>
    </location>
    <ligand>
        <name>heme c</name>
        <dbReference type="ChEBI" id="CHEBI:61717"/>
        <label>1</label>
    </ligand>
    <ligandPart>
        <name>Fe</name>
        <dbReference type="ChEBI" id="CHEBI:18248"/>
    </ligandPart>
</feature>
<protein>
    <submittedName>
        <fullName evidence="13">Cytochrome c</fullName>
    </submittedName>
</protein>
<keyword evidence="6" id="KW-0677">Repeat</keyword>
<evidence type="ECO:0000256" key="8">
    <source>
        <dbReference type="ARBA" id="ARBA00023136"/>
    </source>
</evidence>
<dbReference type="Pfam" id="PF00034">
    <property type="entry name" value="Cytochrom_C"/>
    <property type="match status" value="1"/>
</dbReference>
<dbReference type="InterPro" id="IPR009056">
    <property type="entry name" value="Cyt_c-like_dom"/>
</dbReference>
<dbReference type="InterPro" id="IPR051459">
    <property type="entry name" value="Cytochrome_c-type_DH"/>
</dbReference>
<keyword evidence="2" id="KW-1003">Cell membrane</keyword>
<feature type="binding site" description="covalent" evidence="9">
    <location>
        <position position="216"/>
    </location>
    <ligand>
        <name>heme c</name>
        <dbReference type="ChEBI" id="CHEBI:61717"/>
        <label>2</label>
    </ligand>
</feature>
<evidence type="ECO:0000256" key="5">
    <source>
        <dbReference type="ARBA" id="ARBA00022729"/>
    </source>
</evidence>
<dbReference type="RefSeq" id="WP_083510654.1">
    <property type="nucleotide sequence ID" value="NZ_AP014690.1"/>
</dbReference>
<keyword evidence="8" id="KW-0472">Membrane</keyword>
<dbReference type="SUPFAM" id="SSF46626">
    <property type="entry name" value="Cytochrome c"/>
    <property type="match status" value="3"/>
</dbReference>
<dbReference type="Gene3D" id="1.10.760.10">
    <property type="entry name" value="Cytochrome c-like domain"/>
    <property type="match status" value="3"/>
</dbReference>
<feature type="binding site" description="axial binding residue" evidence="10">
    <location>
        <position position="385"/>
    </location>
    <ligand>
        <name>heme c</name>
        <dbReference type="ChEBI" id="CHEBI:61717"/>
        <label>3</label>
    </ligand>
    <ligandPart>
        <name>Fe</name>
        <dbReference type="ChEBI" id="CHEBI:18248"/>
    </ligandPart>
</feature>
<feature type="domain" description="Cytochrome c" evidence="12">
    <location>
        <begin position="198"/>
        <end position="307"/>
    </location>
</feature>
<proteinExistence type="predicted"/>
<reference evidence="13 14" key="1">
    <citation type="submission" date="2019-07" db="EMBL/GenBank/DDBJ databases">
        <title>Whole genome shotgun sequence of Asaia bogorensis NBRC 16594.</title>
        <authorList>
            <person name="Hosoyama A."/>
            <person name="Uohara A."/>
            <person name="Ohji S."/>
            <person name="Ichikawa N."/>
        </authorList>
    </citation>
    <scope>NUCLEOTIDE SEQUENCE [LARGE SCALE GENOMIC DNA]</scope>
    <source>
        <strain evidence="13 14">NBRC 16594</strain>
    </source>
</reference>
<dbReference type="PROSITE" id="PS51007">
    <property type="entry name" value="CYTC"/>
    <property type="match status" value="3"/>
</dbReference>
<dbReference type="PANTHER" id="PTHR35008">
    <property type="entry name" value="BLL4482 PROTEIN-RELATED"/>
    <property type="match status" value="1"/>
</dbReference>
<organism evidence="13 14">
    <name type="scientific">Asaia bogorensis NBRC 16594</name>
    <dbReference type="NCBI Taxonomy" id="1231624"/>
    <lineage>
        <taxon>Bacteria</taxon>
        <taxon>Pseudomonadati</taxon>
        <taxon>Pseudomonadota</taxon>
        <taxon>Alphaproteobacteria</taxon>
        <taxon>Acetobacterales</taxon>
        <taxon>Acetobacteraceae</taxon>
        <taxon>Asaia</taxon>
    </lineage>
</organism>
<feature type="region of interest" description="Disordered" evidence="11">
    <location>
        <begin position="1"/>
        <end position="24"/>
    </location>
</feature>
<keyword evidence="3 9" id="KW-0349">Heme</keyword>
<evidence type="ECO:0000256" key="10">
    <source>
        <dbReference type="PIRSR" id="PIRSR000018-51"/>
    </source>
</evidence>
<name>A0AAN4R2D0_9PROT</name>
<feature type="domain" description="Cytochrome c" evidence="12">
    <location>
        <begin position="51"/>
        <end position="154"/>
    </location>
</feature>
<evidence type="ECO:0000313" key="13">
    <source>
        <dbReference type="EMBL" id="GEL53018.1"/>
    </source>
</evidence>
<comment type="caution">
    <text evidence="13">The sequence shown here is derived from an EMBL/GenBank/DDBJ whole genome shotgun (WGS) entry which is preliminary data.</text>
</comment>
<feature type="binding site" description="covalent" evidence="9">
    <location>
        <position position="65"/>
    </location>
    <ligand>
        <name>heme c</name>
        <dbReference type="ChEBI" id="CHEBI:61717"/>
        <label>1</label>
    </ligand>
</feature>
<keyword evidence="5" id="KW-0732">Signal</keyword>
<dbReference type="PIRSF" id="PIRSF000018">
    <property type="entry name" value="Mb_ADH_cyt_c"/>
    <property type="match status" value="1"/>
</dbReference>
<accession>A0AAN4R2D0</accession>
<evidence type="ECO:0000259" key="12">
    <source>
        <dbReference type="PROSITE" id="PS51007"/>
    </source>
</evidence>
<dbReference type="Pfam" id="PF13442">
    <property type="entry name" value="Cytochrome_CBB3"/>
    <property type="match status" value="2"/>
</dbReference>
<dbReference type="InterPro" id="IPR014353">
    <property type="entry name" value="Membr-bd_ADH_cyt_c"/>
</dbReference>
<evidence type="ECO:0000256" key="9">
    <source>
        <dbReference type="PIRSR" id="PIRSR000018-50"/>
    </source>
</evidence>
<evidence type="ECO:0000256" key="4">
    <source>
        <dbReference type="ARBA" id="ARBA00022723"/>
    </source>
</evidence>
<evidence type="ECO:0000256" key="7">
    <source>
        <dbReference type="ARBA" id="ARBA00023004"/>
    </source>
</evidence>
<dbReference type="GO" id="GO:0020037">
    <property type="term" value="F:heme binding"/>
    <property type="evidence" value="ECO:0007669"/>
    <property type="project" value="InterPro"/>
</dbReference>
<sequence>MADCQSRHGAMRDKSFKTLPRKQRRARQWHSGALLMLGVAMICPAFSADQTVLDRGAYLARAADCVACHTRPGGAPYAGGYGIQTPMGVIYSSNITPSKTQGIGRWSEAAFARAVRGGVSSNGVSLYPAMPYDSYAAMTDQDIHALYTYMQTAIEPIEDAARPVTSLRFPYNIRGLMRVWNWLYLDRRVFARWQDETEEQARGRYLVEAVAHCGTCHTPRNFMMAARTGHALRGAQVGGWYAPDIAAGQNAPLASWRDQDIETYLRDGHVRNKGVAAGPMGEAVEHSLRFLTPQDLSAITAYLRTLKRPSVPEAAIQGISASAIVPANASHERPIYSIDSPQDRQTRAAARSEREASPAAYADRRNYRDISGGAALYMAACAACHQLDGSGTADDYYPSLTQSRAVLSDRPNNLVMTILAGVHRQGADGVAFMPAFRHDLTDHQIAALANFITARFAGREQKLDDAKITALRRFDTEDFPARARPGRE</sequence>
<evidence type="ECO:0000256" key="2">
    <source>
        <dbReference type="ARBA" id="ARBA00022475"/>
    </source>
</evidence>
<dbReference type="PANTHER" id="PTHR35008:SF8">
    <property type="entry name" value="ALCOHOL DEHYDROGENASE CYTOCHROME C SUBUNIT"/>
    <property type="match status" value="1"/>
</dbReference>
<dbReference type="Proteomes" id="UP000321287">
    <property type="component" value="Unassembled WGS sequence"/>
</dbReference>
<evidence type="ECO:0000256" key="6">
    <source>
        <dbReference type="ARBA" id="ARBA00022737"/>
    </source>
</evidence>
<gene>
    <name evidence="13" type="ORF">ABO01nite_10250</name>
</gene>
<evidence type="ECO:0000256" key="3">
    <source>
        <dbReference type="ARBA" id="ARBA00022617"/>
    </source>
</evidence>
<evidence type="ECO:0000256" key="11">
    <source>
        <dbReference type="SAM" id="MobiDB-lite"/>
    </source>
</evidence>
<keyword evidence="7 10" id="KW-0408">Iron</keyword>
<keyword evidence="4 10" id="KW-0479">Metal-binding</keyword>
<evidence type="ECO:0000313" key="14">
    <source>
        <dbReference type="Proteomes" id="UP000321287"/>
    </source>
</evidence>
<comment type="subcellular location">
    <subcellularLocation>
        <location evidence="1">Cell membrane</location>
    </subcellularLocation>
</comment>
<dbReference type="GeneID" id="78225454"/>
<dbReference type="GO" id="GO:0009055">
    <property type="term" value="F:electron transfer activity"/>
    <property type="evidence" value="ECO:0007669"/>
    <property type="project" value="InterPro"/>
</dbReference>
<dbReference type="InterPro" id="IPR036909">
    <property type="entry name" value="Cyt_c-like_dom_sf"/>
</dbReference>
<feature type="binding site" description="covalent" evidence="9">
    <location>
        <position position="381"/>
    </location>
    <ligand>
        <name>heme c</name>
        <dbReference type="ChEBI" id="CHEBI:61717"/>
        <label>3</label>
    </ligand>
</feature>
<dbReference type="KEGG" id="abg:Asbog_00354"/>
<feature type="binding site" description="axial binding residue" evidence="10">
    <location>
        <position position="217"/>
    </location>
    <ligand>
        <name>heme c</name>
        <dbReference type="ChEBI" id="CHEBI:61717"/>
        <label>2</label>
    </ligand>
    <ligandPart>
        <name>Fe</name>
        <dbReference type="ChEBI" id="CHEBI:18248"/>
    </ligandPart>
</feature>
<dbReference type="GO" id="GO:0016614">
    <property type="term" value="F:oxidoreductase activity, acting on CH-OH group of donors"/>
    <property type="evidence" value="ECO:0007669"/>
    <property type="project" value="InterPro"/>
</dbReference>
<comment type="cofactor">
    <cofactor evidence="9">
        <name>heme c</name>
        <dbReference type="ChEBI" id="CHEBI:61717"/>
    </cofactor>
    <text evidence="9">Binds 3 heme c groups covalently per subunit.</text>
</comment>
<dbReference type="GO" id="GO:0005506">
    <property type="term" value="F:iron ion binding"/>
    <property type="evidence" value="ECO:0007669"/>
    <property type="project" value="InterPro"/>
</dbReference>
<evidence type="ECO:0000256" key="1">
    <source>
        <dbReference type="ARBA" id="ARBA00004236"/>
    </source>
</evidence>
<feature type="binding site" description="covalent" evidence="9">
    <location>
        <position position="213"/>
    </location>
    <ligand>
        <name>heme c</name>
        <dbReference type="ChEBI" id="CHEBI:61717"/>
        <label>2</label>
    </ligand>
</feature>
<feature type="binding site" description="covalent" evidence="9">
    <location>
        <position position="68"/>
    </location>
    <ligand>
        <name>heme c</name>
        <dbReference type="ChEBI" id="CHEBI:61717"/>
        <label>1</label>
    </ligand>
</feature>
<feature type="binding site" description="covalent" evidence="9">
    <location>
        <position position="384"/>
    </location>
    <ligand>
        <name>heme c</name>
        <dbReference type="ChEBI" id="CHEBI:61717"/>
        <label>3</label>
    </ligand>
</feature>
<dbReference type="EMBL" id="BJVS01000002">
    <property type="protein sequence ID" value="GEL53018.1"/>
    <property type="molecule type" value="Genomic_DNA"/>
</dbReference>
<feature type="domain" description="Cytochrome c" evidence="12">
    <location>
        <begin position="368"/>
        <end position="456"/>
    </location>
</feature>
<feature type="compositionally biased region" description="Basic and acidic residues" evidence="11">
    <location>
        <begin position="341"/>
        <end position="358"/>
    </location>
</feature>
<keyword evidence="14" id="KW-1185">Reference proteome</keyword>